<accession>A0A165IGG0</accession>
<dbReference type="OrthoDB" id="2269034at2759"/>
<protein>
    <recommendedName>
        <fullName evidence="1">F-box domain-containing protein</fullName>
    </recommendedName>
</protein>
<dbReference type="InParanoid" id="A0A165IGG0"/>
<dbReference type="AlphaFoldDB" id="A0A165IGG0"/>
<dbReference type="EMBL" id="KV423930">
    <property type="protein sequence ID" value="KZT60541.1"/>
    <property type="molecule type" value="Genomic_DNA"/>
</dbReference>
<name>A0A165IGG0_9BASI</name>
<dbReference type="Gene3D" id="1.20.1280.50">
    <property type="match status" value="1"/>
</dbReference>
<dbReference type="InterPro" id="IPR032675">
    <property type="entry name" value="LRR_dom_sf"/>
</dbReference>
<evidence type="ECO:0000259" key="1">
    <source>
        <dbReference type="Pfam" id="PF12937"/>
    </source>
</evidence>
<feature type="domain" description="F-box" evidence="1">
    <location>
        <begin position="10"/>
        <end position="62"/>
    </location>
</feature>
<dbReference type="SUPFAM" id="SSF52047">
    <property type="entry name" value="RNI-like"/>
    <property type="match status" value="1"/>
</dbReference>
<evidence type="ECO:0000313" key="3">
    <source>
        <dbReference type="Proteomes" id="UP000076842"/>
    </source>
</evidence>
<proteinExistence type="predicted"/>
<evidence type="ECO:0000313" key="2">
    <source>
        <dbReference type="EMBL" id="KZT60541.1"/>
    </source>
</evidence>
<dbReference type="SUPFAM" id="SSF81383">
    <property type="entry name" value="F-box domain"/>
    <property type="match status" value="1"/>
</dbReference>
<dbReference type="Gene3D" id="3.80.10.10">
    <property type="entry name" value="Ribonuclease Inhibitor"/>
    <property type="match status" value="1"/>
</dbReference>
<dbReference type="InterPro" id="IPR001810">
    <property type="entry name" value="F-box_dom"/>
</dbReference>
<organism evidence="2 3">
    <name type="scientific">Calocera cornea HHB12733</name>
    <dbReference type="NCBI Taxonomy" id="1353952"/>
    <lineage>
        <taxon>Eukaryota</taxon>
        <taxon>Fungi</taxon>
        <taxon>Dikarya</taxon>
        <taxon>Basidiomycota</taxon>
        <taxon>Agaricomycotina</taxon>
        <taxon>Dacrymycetes</taxon>
        <taxon>Dacrymycetales</taxon>
        <taxon>Dacrymycetaceae</taxon>
        <taxon>Calocera</taxon>
    </lineage>
</organism>
<sequence length="455" mass="52270">MTTSSPFSLFDKLPPELVAEIFDFGVHSPGRNTGFLCSLPAVCRRFRDIALATSTLWTRLCLPIPFPTLEEWVRRGKPHLLDVEIDPDGLSGEDLTDLRRNLRDCDIMFRCRSLTVDKCAHFLVPDVLCVPWSNLRSLEVEFCTFDDDYECQTPLFDDEWAIDLLGGHAEKIRELRLREVAFDWTRLSIRDVRVLDITLPSATWSMELPTVQQFLDTLATLQHLQVLSLDNWTFSETVNGVHVPFKIKRDVVHMTNLRKVTFYGPTIHHLRLFLPFIEPASKCEVHIHVGRFHLAEDIDIPLAPAFFSQVHSVSFYGLGNMADWDEVTALISVPDDFFIIRESDLLRTLRQTPSLRFLNIEALRFSDGLLRQLTARSEQSEAMVPQLEGLRIARCHRFSEDALKHMIQSRAESWGADTAQLRCVVVEWCPELGRSYVLKHGENLGENLECVRDHE</sequence>
<dbReference type="Proteomes" id="UP000076842">
    <property type="component" value="Unassembled WGS sequence"/>
</dbReference>
<dbReference type="InterPro" id="IPR036047">
    <property type="entry name" value="F-box-like_dom_sf"/>
</dbReference>
<gene>
    <name evidence="2" type="ORF">CALCODRAFT_107589</name>
</gene>
<reference evidence="2 3" key="1">
    <citation type="journal article" date="2016" name="Mol. Biol. Evol.">
        <title>Comparative Genomics of Early-Diverging Mushroom-Forming Fungi Provides Insights into the Origins of Lignocellulose Decay Capabilities.</title>
        <authorList>
            <person name="Nagy L.G."/>
            <person name="Riley R."/>
            <person name="Tritt A."/>
            <person name="Adam C."/>
            <person name="Daum C."/>
            <person name="Floudas D."/>
            <person name="Sun H."/>
            <person name="Yadav J.S."/>
            <person name="Pangilinan J."/>
            <person name="Larsson K.H."/>
            <person name="Matsuura K."/>
            <person name="Barry K."/>
            <person name="Labutti K."/>
            <person name="Kuo R."/>
            <person name="Ohm R.A."/>
            <person name="Bhattacharya S.S."/>
            <person name="Shirouzu T."/>
            <person name="Yoshinaga Y."/>
            <person name="Martin F.M."/>
            <person name="Grigoriev I.V."/>
            <person name="Hibbett D.S."/>
        </authorList>
    </citation>
    <scope>NUCLEOTIDE SEQUENCE [LARGE SCALE GENOMIC DNA]</scope>
    <source>
        <strain evidence="2 3">HHB12733</strain>
    </source>
</reference>
<dbReference type="Pfam" id="PF12937">
    <property type="entry name" value="F-box-like"/>
    <property type="match status" value="1"/>
</dbReference>
<keyword evidence="3" id="KW-1185">Reference proteome</keyword>